<gene>
    <name evidence="1" type="ORF">LCGC14_2948250</name>
</gene>
<sequence>MTLRIKGTDSIDTEISLVRVYDGIEVWIGNDYMAKYFDDGRYIFHGKTEGNKYKDRWDK</sequence>
<dbReference type="EMBL" id="LAZR01059327">
    <property type="protein sequence ID" value="KKK68020.1"/>
    <property type="molecule type" value="Genomic_DNA"/>
</dbReference>
<accession>A0A0F8Y395</accession>
<dbReference type="AlphaFoldDB" id="A0A0F8Y395"/>
<comment type="caution">
    <text evidence="1">The sequence shown here is derived from an EMBL/GenBank/DDBJ whole genome shotgun (WGS) entry which is preliminary data.</text>
</comment>
<proteinExistence type="predicted"/>
<protein>
    <submittedName>
        <fullName evidence="1">Uncharacterized protein</fullName>
    </submittedName>
</protein>
<name>A0A0F8Y395_9ZZZZ</name>
<evidence type="ECO:0000313" key="1">
    <source>
        <dbReference type="EMBL" id="KKK68020.1"/>
    </source>
</evidence>
<organism evidence="1">
    <name type="scientific">marine sediment metagenome</name>
    <dbReference type="NCBI Taxonomy" id="412755"/>
    <lineage>
        <taxon>unclassified sequences</taxon>
        <taxon>metagenomes</taxon>
        <taxon>ecological metagenomes</taxon>
    </lineage>
</organism>
<reference evidence="1" key="1">
    <citation type="journal article" date="2015" name="Nature">
        <title>Complex archaea that bridge the gap between prokaryotes and eukaryotes.</title>
        <authorList>
            <person name="Spang A."/>
            <person name="Saw J.H."/>
            <person name="Jorgensen S.L."/>
            <person name="Zaremba-Niedzwiedzka K."/>
            <person name="Martijn J."/>
            <person name="Lind A.E."/>
            <person name="van Eijk R."/>
            <person name="Schleper C."/>
            <person name="Guy L."/>
            <person name="Ettema T.J."/>
        </authorList>
    </citation>
    <scope>NUCLEOTIDE SEQUENCE</scope>
</reference>